<gene>
    <name evidence="1" type="ORF">CB4_02246</name>
</gene>
<proteinExistence type="predicted"/>
<dbReference type="AlphaFoldDB" id="A0A0U4WHB9"/>
<keyword evidence="2" id="KW-1185">Reference proteome</keyword>
<dbReference type="OrthoDB" id="2469045at2"/>
<organism evidence="1 2">
    <name type="scientific">Aneurinibacillus soli</name>
    <dbReference type="NCBI Taxonomy" id="1500254"/>
    <lineage>
        <taxon>Bacteria</taxon>
        <taxon>Bacillati</taxon>
        <taxon>Bacillota</taxon>
        <taxon>Bacilli</taxon>
        <taxon>Bacillales</taxon>
        <taxon>Paenibacillaceae</taxon>
        <taxon>Aneurinibacillus group</taxon>
        <taxon>Aneurinibacillus</taxon>
    </lineage>
</organism>
<dbReference type="Proteomes" id="UP000217696">
    <property type="component" value="Chromosome"/>
</dbReference>
<accession>A0A0U4WHB9</accession>
<evidence type="ECO:0000313" key="1">
    <source>
        <dbReference type="EMBL" id="BAU28072.1"/>
    </source>
</evidence>
<dbReference type="KEGG" id="asoc:CB4_02246"/>
<dbReference type="EMBL" id="AP017312">
    <property type="protein sequence ID" value="BAU28072.1"/>
    <property type="molecule type" value="Genomic_DNA"/>
</dbReference>
<protein>
    <submittedName>
        <fullName evidence="1">Uncharacterized protein</fullName>
    </submittedName>
</protein>
<dbReference type="RefSeq" id="WP_096465859.1">
    <property type="nucleotide sequence ID" value="NZ_AP017312.1"/>
</dbReference>
<evidence type="ECO:0000313" key="2">
    <source>
        <dbReference type="Proteomes" id="UP000217696"/>
    </source>
</evidence>
<sequence length="99" mass="11310">MKYDIHQTVKIVDFNNELLSETDFYHGEFDLPVVTPSCVITTHALGLKEFTVVYDLRQNEKVQFRVIEVSMDLTQPDRPASVYLEAVTLIIGQHDVGQV</sequence>
<reference evidence="1 2" key="1">
    <citation type="submission" date="2015-12" db="EMBL/GenBank/DDBJ databases">
        <title>Genome sequence of Aneurinibacillus soli.</title>
        <authorList>
            <person name="Lee J.S."/>
            <person name="Lee K.C."/>
            <person name="Kim K.K."/>
            <person name="Lee B.W."/>
        </authorList>
    </citation>
    <scope>NUCLEOTIDE SEQUENCE [LARGE SCALE GENOMIC DNA]</scope>
    <source>
        <strain evidence="1 2">CB4</strain>
    </source>
</reference>
<name>A0A0U4WHB9_9BACL</name>